<dbReference type="Gene3D" id="3.40.50.2000">
    <property type="entry name" value="Glycogen Phosphorylase B"/>
    <property type="match status" value="1"/>
</dbReference>
<organism evidence="5 6">
    <name type="scientific">Actinopolymorpha rutila</name>
    <dbReference type="NCBI Taxonomy" id="446787"/>
    <lineage>
        <taxon>Bacteria</taxon>
        <taxon>Bacillati</taxon>
        <taxon>Actinomycetota</taxon>
        <taxon>Actinomycetes</taxon>
        <taxon>Propionibacteriales</taxon>
        <taxon>Actinopolymorphaceae</taxon>
        <taxon>Actinopolymorpha</taxon>
    </lineage>
</organism>
<evidence type="ECO:0000259" key="4">
    <source>
        <dbReference type="Pfam" id="PF00534"/>
    </source>
</evidence>
<dbReference type="AlphaFoldDB" id="A0A852Z6Y8"/>
<accession>A0A852Z6Y8</accession>
<comment type="caution">
    <text evidence="5">The sequence shown here is derived from an EMBL/GenBank/DDBJ whole genome shotgun (WGS) entry which is preliminary data.</text>
</comment>
<dbReference type="PANTHER" id="PTHR12526:SF510">
    <property type="entry name" value="D-INOSITOL 3-PHOSPHATE GLYCOSYLTRANSFERASE"/>
    <property type="match status" value="1"/>
</dbReference>
<dbReference type="Proteomes" id="UP000579605">
    <property type="component" value="Unassembled WGS sequence"/>
</dbReference>
<dbReference type="RefSeq" id="WP_179786850.1">
    <property type="nucleotide sequence ID" value="NZ_BAAARR010000002.1"/>
</dbReference>
<keyword evidence="2 5" id="KW-0808">Transferase</keyword>
<dbReference type="Pfam" id="PF00534">
    <property type="entry name" value="Glycos_transf_1"/>
    <property type="match status" value="1"/>
</dbReference>
<proteinExistence type="predicted"/>
<protein>
    <submittedName>
        <fullName evidence="5">Glycosyltransferase involved in cell wall biosynthesis</fullName>
    </submittedName>
</protein>
<feature type="domain" description="Glycosyl transferase family 1" evidence="4">
    <location>
        <begin position="554"/>
        <end position="722"/>
    </location>
</feature>
<keyword evidence="6" id="KW-1185">Reference proteome</keyword>
<dbReference type="GO" id="GO:0016757">
    <property type="term" value="F:glycosyltransferase activity"/>
    <property type="evidence" value="ECO:0007669"/>
    <property type="project" value="UniProtKB-KW"/>
</dbReference>
<evidence type="ECO:0000256" key="1">
    <source>
        <dbReference type="ARBA" id="ARBA00022676"/>
    </source>
</evidence>
<dbReference type="PANTHER" id="PTHR12526">
    <property type="entry name" value="GLYCOSYLTRANSFERASE"/>
    <property type="match status" value="1"/>
</dbReference>
<feature type="compositionally biased region" description="Low complexity" evidence="3">
    <location>
        <begin position="344"/>
        <end position="369"/>
    </location>
</feature>
<reference evidence="5 6" key="1">
    <citation type="submission" date="2020-07" db="EMBL/GenBank/DDBJ databases">
        <title>Sequencing the genomes of 1000 actinobacteria strains.</title>
        <authorList>
            <person name="Klenk H.-P."/>
        </authorList>
    </citation>
    <scope>NUCLEOTIDE SEQUENCE [LARGE SCALE GENOMIC DNA]</scope>
    <source>
        <strain evidence="5 6">DSM 18448</strain>
    </source>
</reference>
<evidence type="ECO:0000313" key="6">
    <source>
        <dbReference type="Proteomes" id="UP000579605"/>
    </source>
</evidence>
<dbReference type="InterPro" id="IPR001296">
    <property type="entry name" value="Glyco_trans_1"/>
</dbReference>
<name>A0A852Z6Y8_9ACTN</name>
<sequence>MTEVLLIVVSLADVPRLLGLVERLRSAGLTIRVALAVPASAAAADVEEQLGGDVAEVRVVRMSLSGRRGGVAPARFSRRWAKVVTRNVLVRGGVRVADEERRGWLMVRYDPWIRRRARLADLILAVDEDAERAAELAARHNPDAVRLTATDPALDGVLAQLATTVPLRRVVRQGLARTTAEEVVLAWKRVVADPAEPYLSDFVGEAVRVVHALRRGNAFEEAEVVARTAQGLDLPPVEKAALRVELVTNQIAAGGRPARELAEAVRELLGFADDALREGDLEAAGRMAVQSTDAVLHRELHADVLASPLLADPEGFLAPLRDSSTFQALRAPAGSMAWVLPGRSPAESAAPAKSSATSATSAPPERPASLAPATSLTGPAPRLPGTPAPHRVLVVPGDYPHFTQGIISALAEEPDLEVRVLNLREPGVRRRYQRDALVLDRLRDAVGRPVPAPAQPDADLLEWADTIFVDWCDNAAQWVTIHAPRTTRLVVRFHSLEAISPQPHMVDWSQVSEVIFVGRHVRELVERAVPELTQVPGRHVVPNEMRLERFGRPKWAGAERTLAMVGWAQRVKDPLWALEVLARLRASDPMWRLLLIGRDFSPHQHAGALRYQDEFRERAAADDVRDGLVYVGYTTELPEVLREAGFVLSASRREGFPVGPTEGAASGAVPVVRDWPMYADYSGAGGIFPAEWVVRSPEEAAERISAHADPERRAEAGAAAREYVVEHFDWRVVEPRFREVLLGPQDLA</sequence>
<dbReference type="SUPFAM" id="SSF53756">
    <property type="entry name" value="UDP-Glycosyltransferase/glycogen phosphorylase"/>
    <property type="match status" value="1"/>
</dbReference>
<feature type="region of interest" description="Disordered" evidence="3">
    <location>
        <begin position="344"/>
        <end position="389"/>
    </location>
</feature>
<evidence type="ECO:0000256" key="3">
    <source>
        <dbReference type="SAM" id="MobiDB-lite"/>
    </source>
</evidence>
<dbReference type="EMBL" id="JACBZH010000001">
    <property type="protein sequence ID" value="NYH89047.1"/>
    <property type="molecule type" value="Genomic_DNA"/>
</dbReference>
<keyword evidence="1" id="KW-0328">Glycosyltransferase</keyword>
<evidence type="ECO:0000256" key="2">
    <source>
        <dbReference type="ARBA" id="ARBA00022679"/>
    </source>
</evidence>
<evidence type="ECO:0000313" key="5">
    <source>
        <dbReference type="EMBL" id="NYH89047.1"/>
    </source>
</evidence>
<gene>
    <name evidence="5" type="ORF">F4554_001685</name>
</gene>